<dbReference type="EMBL" id="DUTP01000005">
    <property type="protein sequence ID" value="HHX99540.1"/>
    <property type="molecule type" value="Genomic_DNA"/>
</dbReference>
<dbReference type="SMART" id="SM00635">
    <property type="entry name" value="BID_2"/>
    <property type="match status" value="1"/>
</dbReference>
<evidence type="ECO:0000313" key="5">
    <source>
        <dbReference type="Proteomes" id="UP000576550"/>
    </source>
</evidence>
<dbReference type="InterPro" id="IPR003343">
    <property type="entry name" value="Big_2"/>
</dbReference>
<evidence type="ECO:0000256" key="2">
    <source>
        <dbReference type="SAM" id="Phobius"/>
    </source>
</evidence>
<keyword evidence="2" id="KW-0472">Membrane</keyword>
<evidence type="ECO:0000259" key="3">
    <source>
        <dbReference type="SMART" id="SM00635"/>
    </source>
</evidence>
<name>A0A832R967_9BACT</name>
<keyword evidence="2" id="KW-0812">Transmembrane</keyword>
<proteinExistence type="predicted"/>
<accession>A0A832R967</accession>
<protein>
    <recommendedName>
        <fullName evidence="3">BIG2 domain-containing protein</fullName>
    </recommendedName>
</protein>
<dbReference type="Proteomes" id="UP000576550">
    <property type="component" value="Unassembled WGS sequence"/>
</dbReference>
<dbReference type="SUPFAM" id="SSF49373">
    <property type="entry name" value="Invasin/intimin cell-adhesion fragments"/>
    <property type="match status" value="1"/>
</dbReference>
<feature type="transmembrane region" description="Helical" evidence="2">
    <location>
        <begin position="14"/>
        <end position="34"/>
    </location>
</feature>
<gene>
    <name evidence="4" type="ORF">GX533_02595</name>
</gene>
<dbReference type="Pfam" id="PF02368">
    <property type="entry name" value="Big_2"/>
    <property type="match status" value="1"/>
</dbReference>
<dbReference type="InterPro" id="IPR013378">
    <property type="entry name" value="InlB-like_B-rpt"/>
</dbReference>
<dbReference type="InterPro" id="IPR042229">
    <property type="entry name" value="Listeria/Bacterioides_rpt_sf"/>
</dbReference>
<keyword evidence="2" id="KW-1133">Transmembrane helix</keyword>
<dbReference type="Gene3D" id="2.60.40.4270">
    <property type="entry name" value="Listeria-Bacteroides repeat domain"/>
    <property type="match status" value="2"/>
</dbReference>
<sequence length="448" mass="48365">MENKPKEVLKNKKLLYIVGGALLLLAAIAAFFFLKKEKTYTITFDTDGGTVIEQIVVKDGEVVDFPEDPTKEGFKFNGWLLDGQPFAPSAEITNDIKLVASWIPEDAVTFKVTFMPDNGKSSMEIEVEENDVVTIPLRPTKANATFKGWFLDGEEYDFTQPVTKDLILVAQWEEAKKEEKKDETPANVEVTGVTLDKTSLALRKGNTGTLVATVLPANASNKAVTWSSSDTSVATVNSKGVVTAVKTGNAVITVKTANGKTAIANVSVTNPVVSVTLTYTRNIAYLGEGNTVPVKSVVVNPPDAEGQDDKKFYGTYHYGQNGCMSLNQTTGTIGGGATFRTDCVGKFWVEVGGVKSNEVEVTGEMKLSHSNWQLHMNTNETKNVYFGGVTANFSASSYDVPKFFTFDRSSGAFVNITSKNLTTGPGSPLSLQVKTPGGQHEGLSIFIN</sequence>
<dbReference type="GO" id="GO:0030313">
    <property type="term" value="C:cell envelope"/>
    <property type="evidence" value="ECO:0007669"/>
    <property type="project" value="UniProtKB-SubCell"/>
</dbReference>
<dbReference type="InterPro" id="IPR008964">
    <property type="entry name" value="Invasin/intimin_cell_adhesion"/>
</dbReference>
<dbReference type="Gene3D" id="2.60.40.1080">
    <property type="match status" value="1"/>
</dbReference>
<dbReference type="AlphaFoldDB" id="A0A832R967"/>
<comment type="subcellular location">
    <subcellularLocation>
        <location evidence="1">Cell envelope</location>
    </subcellularLocation>
</comment>
<evidence type="ECO:0000313" key="4">
    <source>
        <dbReference type="EMBL" id="HHX99540.1"/>
    </source>
</evidence>
<feature type="domain" description="BIG2" evidence="3">
    <location>
        <begin position="189"/>
        <end position="266"/>
    </location>
</feature>
<comment type="caution">
    <text evidence="4">The sequence shown here is derived from an EMBL/GenBank/DDBJ whole genome shotgun (WGS) entry which is preliminary data.</text>
</comment>
<organism evidence="4 5">
    <name type="scientific">Candidatus Dojkabacteria bacterium</name>
    <dbReference type="NCBI Taxonomy" id="2099670"/>
    <lineage>
        <taxon>Bacteria</taxon>
        <taxon>Candidatus Dojkabacteria</taxon>
    </lineage>
</organism>
<reference evidence="4 5" key="1">
    <citation type="journal article" date="2020" name="Biotechnol. Biofuels">
        <title>New insights from the biogas microbiome by comprehensive genome-resolved metagenomics of nearly 1600 species originating from multiple anaerobic digesters.</title>
        <authorList>
            <person name="Campanaro S."/>
            <person name="Treu L."/>
            <person name="Rodriguez-R L.M."/>
            <person name="Kovalovszki A."/>
            <person name="Ziels R.M."/>
            <person name="Maus I."/>
            <person name="Zhu X."/>
            <person name="Kougias P.G."/>
            <person name="Basile A."/>
            <person name="Luo G."/>
            <person name="Schluter A."/>
            <person name="Konstantinidis K.T."/>
            <person name="Angelidaki I."/>
        </authorList>
    </citation>
    <scope>NUCLEOTIDE SEQUENCE [LARGE SCALE GENOMIC DNA]</scope>
    <source>
        <strain evidence="4">AS05jafATM_89</strain>
    </source>
</reference>
<dbReference type="Pfam" id="PF09479">
    <property type="entry name" value="Flg_new"/>
    <property type="match status" value="2"/>
</dbReference>
<evidence type="ECO:0000256" key="1">
    <source>
        <dbReference type="ARBA" id="ARBA00004196"/>
    </source>
</evidence>